<sequence>MQSIQVGQLKSDFSNILQLVQQEGETFIVEYGKNHKKVAMIIPYDAALDQSQERVFGLYKNRGHVKFNDDFEMSTEELLGL</sequence>
<dbReference type="AlphaFoldDB" id="E4U428"/>
<organism evidence="1 2">
    <name type="scientific">Sulfuricurvum kujiense (strain ATCC BAA-921 / DSM 16994 / JCM 11577 / YK-1)</name>
    <dbReference type="NCBI Taxonomy" id="709032"/>
    <lineage>
        <taxon>Bacteria</taxon>
        <taxon>Pseudomonadati</taxon>
        <taxon>Campylobacterota</taxon>
        <taxon>Epsilonproteobacteria</taxon>
        <taxon>Campylobacterales</taxon>
        <taxon>Sulfurimonadaceae</taxon>
        <taxon>Sulfuricurvum</taxon>
    </lineage>
</organism>
<geneLocation type="plasmid" evidence="1 2">
    <name>pSULKU03</name>
</geneLocation>
<dbReference type="HOGENOM" id="CLU_163140_8_0_7"/>
<accession>E4U428</accession>
<dbReference type="Proteomes" id="UP000008721">
    <property type="component" value="Plasmid pSULKU03"/>
</dbReference>
<name>E4U428_SULKY</name>
<keyword evidence="2" id="KW-1185">Reference proteome</keyword>
<dbReference type="RefSeq" id="WP_013450052.1">
    <property type="nucleotide sequence ID" value="NC_014756.1"/>
</dbReference>
<dbReference type="EMBL" id="CP002358">
    <property type="protein sequence ID" value="ADR35444.1"/>
    <property type="molecule type" value="Genomic_DNA"/>
</dbReference>
<dbReference type="KEGG" id="sku:Sulku_2796"/>
<gene>
    <name evidence="1" type="ordered locus">Sulku_2796</name>
</gene>
<reference evidence="1 2" key="1">
    <citation type="journal article" date="2012" name="Stand. Genomic Sci.">
        <title>Complete genome sequence of the sulfur compounds oxidizing chemolithoautotroph Sulfuricurvum kujiense type strain (YK-1(T)).</title>
        <authorList>
            <person name="Han C."/>
            <person name="Kotsyurbenko O."/>
            <person name="Chertkov O."/>
            <person name="Held B."/>
            <person name="Lapidus A."/>
            <person name="Nolan M."/>
            <person name="Lucas S."/>
            <person name="Hammon N."/>
            <person name="Deshpande S."/>
            <person name="Cheng J.F."/>
            <person name="Tapia R."/>
            <person name="Goodwin L.A."/>
            <person name="Pitluck S."/>
            <person name="Liolios K."/>
            <person name="Pagani I."/>
            <person name="Ivanova N."/>
            <person name="Mavromatis K."/>
            <person name="Mikhailova N."/>
            <person name="Pati A."/>
            <person name="Chen A."/>
            <person name="Palaniappan K."/>
            <person name="Land M."/>
            <person name="Hauser L."/>
            <person name="Chang Y.J."/>
            <person name="Jeffries C.D."/>
            <person name="Brambilla E.M."/>
            <person name="Rohde M."/>
            <person name="Spring S."/>
            <person name="Sikorski J."/>
            <person name="Goker M."/>
            <person name="Woyke T."/>
            <person name="Bristow J."/>
            <person name="Eisen J.A."/>
            <person name="Markowitz V."/>
            <person name="Hugenholtz P."/>
            <person name="Kyrpides N.C."/>
            <person name="Klenk H.P."/>
            <person name="Detter J.C."/>
        </authorList>
    </citation>
    <scope>NUCLEOTIDE SEQUENCE [LARGE SCALE GENOMIC DNA]</scope>
    <source>
        <strain evidence="2">ATCC BAA-921 / DSM 16994 / JCM 11577 / YK-1</strain>
    </source>
</reference>
<dbReference type="OrthoDB" id="9808808at2"/>
<evidence type="ECO:0000313" key="2">
    <source>
        <dbReference type="Proteomes" id="UP000008721"/>
    </source>
</evidence>
<protein>
    <submittedName>
        <fullName evidence="1">Prevent-host-death family protein</fullName>
    </submittedName>
</protein>
<keyword evidence="1" id="KW-0614">Plasmid</keyword>
<proteinExistence type="predicted"/>
<evidence type="ECO:0000313" key="1">
    <source>
        <dbReference type="EMBL" id="ADR35444.1"/>
    </source>
</evidence>